<accession>A0A1R0WV08</accession>
<reference evidence="4 5" key="1">
    <citation type="submission" date="2016-10" db="EMBL/GenBank/DDBJ databases">
        <title>Paenibacillus species isolates.</title>
        <authorList>
            <person name="Beno S.M."/>
        </authorList>
    </citation>
    <scope>NUCLEOTIDE SEQUENCE [LARGE SCALE GENOMIC DNA]</scope>
    <source>
        <strain evidence="4 5">FSL H7-0604</strain>
    </source>
</reference>
<evidence type="ECO:0000259" key="3">
    <source>
        <dbReference type="PROSITE" id="PS51186"/>
    </source>
</evidence>
<dbReference type="PROSITE" id="PS51186">
    <property type="entry name" value="GNAT"/>
    <property type="match status" value="1"/>
</dbReference>
<proteinExistence type="predicted"/>
<dbReference type="InterPro" id="IPR050832">
    <property type="entry name" value="Bact_Acetyltransf"/>
</dbReference>
<dbReference type="InterPro" id="IPR000182">
    <property type="entry name" value="GNAT_dom"/>
</dbReference>
<dbReference type="PANTHER" id="PTHR43877">
    <property type="entry name" value="AMINOALKYLPHOSPHONATE N-ACETYLTRANSFERASE-RELATED-RELATED"/>
    <property type="match status" value="1"/>
</dbReference>
<dbReference type="InterPro" id="IPR016181">
    <property type="entry name" value="Acyl_CoA_acyltransferase"/>
</dbReference>
<comment type="caution">
    <text evidence="4">The sequence shown here is derived from an EMBL/GenBank/DDBJ whole genome shotgun (WGS) entry which is preliminary data.</text>
</comment>
<sequence>MKQINKARLTIRPSEIKDVRELIDLDHLIWTEDTSPGPMLWRSQEDFLLNAPPGSQLVALQDDKLCGYVGFGCPSRMESNRHVCEVNIAVHPNYQRLGIGRQLMEAIKEHAAAHAIRKLRLRVLSCNESAISFYRECGFVEEGRLREEFYLGGRYVDEIFMSCMLTGGNGYGDRLA</sequence>
<dbReference type="Pfam" id="PF00583">
    <property type="entry name" value="Acetyltransf_1"/>
    <property type="match status" value="1"/>
</dbReference>
<dbReference type="Gene3D" id="3.40.630.30">
    <property type="match status" value="1"/>
</dbReference>
<dbReference type="SUPFAM" id="SSF55729">
    <property type="entry name" value="Acyl-CoA N-acyltransferases (Nat)"/>
    <property type="match status" value="1"/>
</dbReference>
<evidence type="ECO:0000313" key="4">
    <source>
        <dbReference type="EMBL" id="OMD21951.1"/>
    </source>
</evidence>
<protein>
    <submittedName>
        <fullName evidence="4">GNAT family N-acetyltransferase</fullName>
    </submittedName>
</protein>
<keyword evidence="2" id="KW-0012">Acyltransferase</keyword>
<dbReference type="GO" id="GO:0016747">
    <property type="term" value="F:acyltransferase activity, transferring groups other than amino-acyl groups"/>
    <property type="evidence" value="ECO:0007669"/>
    <property type="project" value="InterPro"/>
</dbReference>
<dbReference type="AlphaFoldDB" id="A0A1R0WV08"/>
<evidence type="ECO:0000313" key="5">
    <source>
        <dbReference type="Proteomes" id="UP000187465"/>
    </source>
</evidence>
<evidence type="ECO:0000256" key="2">
    <source>
        <dbReference type="ARBA" id="ARBA00023315"/>
    </source>
</evidence>
<evidence type="ECO:0000256" key="1">
    <source>
        <dbReference type="ARBA" id="ARBA00022679"/>
    </source>
</evidence>
<dbReference type="RefSeq" id="WP_076123959.1">
    <property type="nucleotide sequence ID" value="NZ_DALZAY010000070.1"/>
</dbReference>
<dbReference type="EMBL" id="MKQP01000069">
    <property type="protein sequence ID" value="OMD21951.1"/>
    <property type="molecule type" value="Genomic_DNA"/>
</dbReference>
<keyword evidence="1 4" id="KW-0808">Transferase</keyword>
<gene>
    <name evidence="4" type="ORF">BJP51_31675</name>
</gene>
<name>A0A1R0WV08_9BACL</name>
<dbReference type="Proteomes" id="UP000187465">
    <property type="component" value="Unassembled WGS sequence"/>
</dbReference>
<dbReference type="CDD" id="cd04301">
    <property type="entry name" value="NAT_SF"/>
    <property type="match status" value="1"/>
</dbReference>
<organism evidence="4 5">
    <name type="scientific">Paenibacillus odorifer</name>
    <dbReference type="NCBI Taxonomy" id="189426"/>
    <lineage>
        <taxon>Bacteria</taxon>
        <taxon>Bacillati</taxon>
        <taxon>Bacillota</taxon>
        <taxon>Bacilli</taxon>
        <taxon>Bacillales</taxon>
        <taxon>Paenibacillaceae</taxon>
        <taxon>Paenibacillus</taxon>
    </lineage>
</organism>
<feature type="domain" description="N-acetyltransferase" evidence="3">
    <location>
        <begin position="9"/>
        <end position="166"/>
    </location>
</feature>